<dbReference type="Proteomes" id="UP000829447">
    <property type="component" value="Linkage Group LG10"/>
</dbReference>
<dbReference type="EMBL" id="CM040463">
    <property type="protein sequence ID" value="MCI4382883.1"/>
    <property type="molecule type" value="Genomic_DNA"/>
</dbReference>
<comment type="caution">
    <text evidence="1">The sequence shown here is derived from an EMBL/GenBank/DDBJ whole genome shotgun (WGS) entry which is preliminary data.</text>
</comment>
<reference evidence="1 2" key="1">
    <citation type="journal article" date="2022" name="bioRxiv">
        <title>An ancient truncated duplication of the anti-Mullerian hormone receptor type 2 gene is a potential conserved master sex determinant in the Pangasiidae catfish family.</title>
        <authorList>
            <person name="Wen M."/>
            <person name="Pan Q."/>
            <person name="Jouanno E."/>
            <person name="Montfort J."/>
            <person name="Zahm M."/>
            <person name="Cabau C."/>
            <person name="Klopp C."/>
            <person name="Iampietro C."/>
            <person name="Roques C."/>
            <person name="Bouchez O."/>
            <person name="Castinel A."/>
            <person name="Donnadieu C."/>
            <person name="Parrinello H."/>
            <person name="Poncet C."/>
            <person name="Belmonte E."/>
            <person name="Gautier V."/>
            <person name="Avarre J.-C."/>
            <person name="Dugue R."/>
            <person name="Gustiano R."/>
            <person name="Ha T.T.T."/>
            <person name="Campet M."/>
            <person name="Sriphairoj K."/>
            <person name="Ribolli J."/>
            <person name="de Almeida F.L."/>
            <person name="Desvignes T."/>
            <person name="Postlethwait J.H."/>
            <person name="Bucao C.F."/>
            <person name="Robinson-Rechavi M."/>
            <person name="Bobe J."/>
            <person name="Herpin A."/>
            <person name="Guiguen Y."/>
        </authorList>
    </citation>
    <scope>NUCLEOTIDE SEQUENCE [LARGE SCALE GENOMIC DNA]</scope>
    <source>
        <strain evidence="1">YG-Dec2019</strain>
    </source>
</reference>
<accession>A0ACC5WUX2</accession>
<keyword evidence="2" id="KW-1185">Reference proteome</keyword>
<sequence>MFCWETLSPGIHVDVTLTCTTYLNIVADQVHPFMATVFPNGRGLFQYAPCHTAKIVQEWFEEHDKVFKVLIWPPNSPDLNPIEHLWDVLDKQVQSIEHPPRNLQDLKDLLLTSWCQIPQHTFRGYYMYIETSRPRQEGDKARLLTPLFSVVPKKPYGNVANTPSYCFTLYYHMYGKHIGTLNVYLRQKSQTGEDSLVWTLSGSQGDHWKQARVNIHPTSSFQMILEGIRGSGIEGDIAIDDVAIEEGECRDPPPNSNLRSLAPSAAKHIWKLCITLLLVLGGQRR</sequence>
<protein>
    <submittedName>
        <fullName evidence="1">Uncharacterized protein</fullName>
    </submittedName>
</protein>
<organism evidence="1 2">
    <name type="scientific">Pangasianodon gigas</name>
    <name type="common">Mekong giant catfish</name>
    <name type="synonym">Pangasius gigas</name>
    <dbReference type="NCBI Taxonomy" id="30993"/>
    <lineage>
        <taxon>Eukaryota</taxon>
        <taxon>Metazoa</taxon>
        <taxon>Chordata</taxon>
        <taxon>Craniata</taxon>
        <taxon>Vertebrata</taxon>
        <taxon>Euteleostomi</taxon>
        <taxon>Actinopterygii</taxon>
        <taxon>Neopterygii</taxon>
        <taxon>Teleostei</taxon>
        <taxon>Ostariophysi</taxon>
        <taxon>Siluriformes</taxon>
        <taxon>Pangasiidae</taxon>
        <taxon>Pangasianodon</taxon>
    </lineage>
</organism>
<proteinExistence type="predicted"/>
<evidence type="ECO:0000313" key="2">
    <source>
        <dbReference type="Proteomes" id="UP000829447"/>
    </source>
</evidence>
<name>A0ACC5WUX2_PANGG</name>
<gene>
    <name evidence="1" type="ORF">PGIGA_G00019780</name>
</gene>
<evidence type="ECO:0000313" key="1">
    <source>
        <dbReference type="EMBL" id="MCI4382883.1"/>
    </source>
</evidence>